<comment type="caution">
    <text evidence="8">The sequence shown here is derived from an EMBL/GenBank/DDBJ whole genome shotgun (WGS) entry which is preliminary data.</text>
</comment>
<organism evidence="8 9">
    <name type="scientific">Lithospermum erythrorhizon</name>
    <name type="common">Purple gromwell</name>
    <name type="synonym">Lithospermum officinale var. erythrorhizon</name>
    <dbReference type="NCBI Taxonomy" id="34254"/>
    <lineage>
        <taxon>Eukaryota</taxon>
        <taxon>Viridiplantae</taxon>
        <taxon>Streptophyta</taxon>
        <taxon>Embryophyta</taxon>
        <taxon>Tracheophyta</taxon>
        <taxon>Spermatophyta</taxon>
        <taxon>Magnoliopsida</taxon>
        <taxon>eudicotyledons</taxon>
        <taxon>Gunneridae</taxon>
        <taxon>Pentapetalae</taxon>
        <taxon>asterids</taxon>
        <taxon>lamiids</taxon>
        <taxon>Boraginales</taxon>
        <taxon>Boraginaceae</taxon>
        <taxon>Boraginoideae</taxon>
        <taxon>Lithospermeae</taxon>
        <taxon>Lithospermum</taxon>
    </lineage>
</organism>
<comment type="subcellular location">
    <subcellularLocation>
        <location evidence="1">Membrane</location>
    </subcellularLocation>
</comment>
<dbReference type="Proteomes" id="UP001454036">
    <property type="component" value="Unassembled WGS sequence"/>
</dbReference>
<dbReference type="InterPro" id="IPR011009">
    <property type="entry name" value="Kinase-like_dom_sf"/>
</dbReference>
<sequence length="111" mass="12837">MEFKALVLEFMPNGNLDEWLYSKNKPLNLFQRLNILTDVALAMEYLHHDYVTQIVQCDLMPNNVLLDEDMTAHVTDFGIAKMLGMLYHYGNPIIKNNSDPAQDTQCLYLNL</sequence>
<proteinExistence type="predicted"/>
<dbReference type="SUPFAM" id="SSF56112">
    <property type="entry name" value="Protein kinase-like (PK-like)"/>
    <property type="match status" value="1"/>
</dbReference>
<dbReference type="PROSITE" id="PS50011">
    <property type="entry name" value="PROTEIN_KINASE_DOM"/>
    <property type="match status" value="1"/>
</dbReference>
<gene>
    <name evidence="8" type="ORF">LIER_36099</name>
</gene>
<dbReference type="Pfam" id="PF07714">
    <property type="entry name" value="PK_Tyr_Ser-Thr"/>
    <property type="match status" value="1"/>
</dbReference>
<reference evidence="8 9" key="1">
    <citation type="submission" date="2024-01" db="EMBL/GenBank/DDBJ databases">
        <title>The complete chloroplast genome sequence of Lithospermum erythrorhizon: insights into the phylogenetic relationship among Boraginaceae species and the maternal lineages of purple gromwells.</title>
        <authorList>
            <person name="Okada T."/>
            <person name="Watanabe K."/>
        </authorList>
    </citation>
    <scope>NUCLEOTIDE SEQUENCE [LARGE SCALE GENOMIC DNA]</scope>
</reference>
<dbReference type="GO" id="GO:0016020">
    <property type="term" value="C:membrane"/>
    <property type="evidence" value="ECO:0007669"/>
    <property type="project" value="UniProtKB-SubCell"/>
</dbReference>
<dbReference type="GO" id="GO:0005524">
    <property type="term" value="F:ATP binding"/>
    <property type="evidence" value="ECO:0007669"/>
    <property type="project" value="InterPro"/>
</dbReference>
<keyword evidence="6" id="KW-0472">Membrane</keyword>
<evidence type="ECO:0000256" key="3">
    <source>
        <dbReference type="ARBA" id="ARBA00022692"/>
    </source>
</evidence>
<protein>
    <recommendedName>
        <fullName evidence="7">Protein kinase domain-containing protein</fullName>
    </recommendedName>
</protein>
<evidence type="ECO:0000256" key="5">
    <source>
        <dbReference type="ARBA" id="ARBA00022989"/>
    </source>
</evidence>
<keyword evidence="9" id="KW-1185">Reference proteome</keyword>
<dbReference type="PANTHER" id="PTHR27008:SF575">
    <property type="entry name" value="LRR RECEPTOR-LIKE SERINE_THREONINE-PROTEIN KINASE EFR"/>
    <property type="match status" value="1"/>
</dbReference>
<evidence type="ECO:0000256" key="1">
    <source>
        <dbReference type="ARBA" id="ARBA00004370"/>
    </source>
</evidence>
<accession>A0AAV3P5J9</accession>
<keyword evidence="4" id="KW-0677">Repeat</keyword>
<evidence type="ECO:0000259" key="7">
    <source>
        <dbReference type="PROSITE" id="PS50011"/>
    </source>
</evidence>
<keyword evidence="2" id="KW-0433">Leucine-rich repeat</keyword>
<evidence type="ECO:0000256" key="2">
    <source>
        <dbReference type="ARBA" id="ARBA00022614"/>
    </source>
</evidence>
<evidence type="ECO:0000256" key="6">
    <source>
        <dbReference type="ARBA" id="ARBA00023136"/>
    </source>
</evidence>
<dbReference type="AlphaFoldDB" id="A0AAV3P5J9"/>
<evidence type="ECO:0000313" key="9">
    <source>
        <dbReference type="Proteomes" id="UP001454036"/>
    </source>
</evidence>
<dbReference type="Gene3D" id="1.10.510.10">
    <property type="entry name" value="Transferase(Phosphotransferase) domain 1"/>
    <property type="match status" value="1"/>
</dbReference>
<dbReference type="InterPro" id="IPR051809">
    <property type="entry name" value="Plant_receptor-like_S/T_kinase"/>
</dbReference>
<name>A0AAV3P5J9_LITER</name>
<dbReference type="InterPro" id="IPR001245">
    <property type="entry name" value="Ser-Thr/Tyr_kinase_cat_dom"/>
</dbReference>
<keyword evidence="5" id="KW-1133">Transmembrane helix</keyword>
<dbReference type="InterPro" id="IPR000719">
    <property type="entry name" value="Prot_kinase_dom"/>
</dbReference>
<keyword evidence="3" id="KW-0812">Transmembrane</keyword>
<feature type="domain" description="Protein kinase" evidence="7">
    <location>
        <begin position="1"/>
        <end position="111"/>
    </location>
</feature>
<dbReference type="PANTHER" id="PTHR27008">
    <property type="entry name" value="OS04G0122200 PROTEIN"/>
    <property type="match status" value="1"/>
</dbReference>
<dbReference type="GO" id="GO:0004672">
    <property type="term" value="F:protein kinase activity"/>
    <property type="evidence" value="ECO:0007669"/>
    <property type="project" value="InterPro"/>
</dbReference>
<evidence type="ECO:0000313" key="8">
    <source>
        <dbReference type="EMBL" id="GAA0145278.1"/>
    </source>
</evidence>
<evidence type="ECO:0000256" key="4">
    <source>
        <dbReference type="ARBA" id="ARBA00022737"/>
    </source>
</evidence>
<dbReference type="EMBL" id="BAABME010016278">
    <property type="protein sequence ID" value="GAA0145278.1"/>
    <property type="molecule type" value="Genomic_DNA"/>
</dbReference>